<dbReference type="EnsemblPlants" id="OGLUM06G20460.1">
    <property type="protein sequence ID" value="OGLUM06G20460.1"/>
    <property type="gene ID" value="OGLUM06G20460"/>
</dbReference>
<dbReference type="HOGENOM" id="CLU_916383_0_0_1"/>
<proteinExistence type="predicted"/>
<feature type="compositionally biased region" description="Polar residues" evidence="1">
    <location>
        <begin position="158"/>
        <end position="173"/>
    </location>
</feature>
<feature type="region of interest" description="Disordered" evidence="1">
    <location>
        <begin position="77"/>
        <end position="126"/>
    </location>
</feature>
<feature type="region of interest" description="Disordered" evidence="1">
    <location>
        <begin position="1"/>
        <end position="27"/>
    </location>
</feature>
<feature type="compositionally biased region" description="Basic residues" evidence="1">
    <location>
        <begin position="96"/>
        <end position="110"/>
    </location>
</feature>
<evidence type="ECO:0000256" key="1">
    <source>
        <dbReference type="SAM" id="MobiDB-lite"/>
    </source>
</evidence>
<accession>A0A0E0AB91</accession>
<name>A0A0E0AB91_9ORYZ</name>
<sequence length="304" mass="32883">MWDPHGSHADSAATPIINRHHSPSGGKVQDAAAFAKIEQLGFPSSAALRISGGGKIGDVLIEEELVVQDVVVGVGLSGDGGHGGGGGGGGGGAAWPRRRRRLRRRRRRRGGGTALGGSRSHPRPPRLRIRRRRHCWIRRRRLPHHWIRHGRCLSALSSSSEQARWAEEQSTTRASERGEAVPHAVRSSQLGQIFPNGLVPDLRGIFLPRDQPIPLTPKPNTSKSGFVLSHPIPFHQPNTTLKNKTKHFAPQLFTSDKLPKHNFGHICSSLLMLGMEELEAEVVSAASLGGGGWIGMATGQVRHG</sequence>
<organism evidence="2">
    <name type="scientific">Oryza glumipatula</name>
    <dbReference type="NCBI Taxonomy" id="40148"/>
    <lineage>
        <taxon>Eukaryota</taxon>
        <taxon>Viridiplantae</taxon>
        <taxon>Streptophyta</taxon>
        <taxon>Embryophyta</taxon>
        <taxon>Tracheophyta</taxon>
        <taxon>Spermatophyta</taxon>
        <taxon>Magnoliopsida</taxon>
        <taxon>Liliopsida</taxon>
        <taxon>Poales</taxon>
        <taxon>Poaceae</taxon>
        <taxon>BOP clade</taxon>
        <taxon>Oryzoideae</taxon>
        <taxon>Oryzeae</taxon>
        <taxon>Oryzinae</taxon>
        <taxon>Oryza</taxon>
    </lineage>
</organism>
<dbReference type="AlphaFoldDB" id="A0A0E0AB91"/>
<reference evidence="2" key="1">
    <citation type="submission" date="2015-04" db="UniProtKB">
        <authorList>
            <consortium name="EnsemblPlants"/>
        </authorList>
    </citation>
    <scope>IDENTIFICATION</scope>
</reference>
<dbReference type="Gramene" id="OGLUM06G20460.1">
    <property type="protein sequence ID" value="OGLUM06G20460.1"/>
    <property type="gene ID" value="OGLUM06G20460"/>
</dbReference>
<feature type="region of interest" description="Disordered" evidence="1">
    <location>
        <begin position="158"/>
        <end position="180"/>
    </location>
</feature>
<evidence type="ECO:0000313" key="3">
    <source>
        <dbReference type="Proteomes" id="UP000026961"/>
    </source>
</evidence>
<feature type="compositionally biased region" description="Gly residues" evidence="1">
    <location>
        <begin position="77"/>
        <end position="93"/>
    </location>
</feature>
<protein>
    <submittedName>
        <fullName evidence="2">Uncharacterized protein</fullName>
    </submittedName>
</protein>
<reference evidence="2" key="2">
    <citation type="submission" date="2018-05" db="EMBL/GenBank/DDBJ databases">
        <title>OgluRS3 (Oryza glumaepatula Reference Sequence Version 3).</title>
        <authorList>
            <person name="Zhang J."/>
            <person name="Kudrna D."/>
            <person name="Lee S."/>
            <person name="Talag J."/>
            <person name="Welchert J."/>
            <person name="Wing R.A."/>
        </authorList>
    </citation>
    <scope>NUCLEOTIDE SEQUENCE [LARGE SCALE GENOMIC DNA]</scope>
</reference>
<dbReference type="Proteomes" id="UP000026961">
    <property type="component" value="Chromosome 6"/>
</dbReference>
<evidence type="ECO:0000313" key="2">
    <source>
        <dbReference type="EnsemblPlants" id="OGLUM06G20460.1"/>
    </source>
</evidence>
<keyword evidence="3" id="KW-1185">Reference proteome</keyword>